<evidence type="ECO:0000256" key="8">
    <source>
        <dbReference type="ARBA" id="ARBA00023136"/>
    </source>
</evidence>
<dbReference type="PANTHER" id="PTHR46471">
    <property type="entry name" value="CHITIN DEACETYLASE"/>
    <property type="match status" value="1"/>
</dbReference>
<dbReference type="Proteomes" id="UP001049176">
    <property type="component" value="Chromosome 3"/>
</dbReference>
<dbReference type="InterPro" id="IPR011330">
    <property type="entry name" value="Glyco_hydro/deAcase_b/a-brl"/>
</dbReference>
<dbReference type="SUPFAM" id="SSF88713">
    <property type="entry name" value="Glycoside hydrolase/deacetylase"/>
    <property type="match status" value="1"/>
</dbReference>
<keyword evidence="7" id="KW-0378">Hydrolase</keyword>
<sequence length="254" mass="28691">MAHLRLLPFIPLTVLFLSHVVGAAPTDDSATHAKVISHCAEPNTVALTFDDGPYDFLRKFVDLLGEHGAKGTFFFNGDNYDCIYDEKRVEDIQYTFDRGHQVGSHTWHHSDLGEIKTESKMMDEFVRTEEALKKILGIEVAMTRPPFGSLNSLAEEVAAKRGQTLILWDLDTRDADGASVKYSKSQYDEVVKKSPSSILALNHEPYKRTLTEVIPYAIEILKEKYRFVTVAECLGMEAYHSIGSRSVRDKTWKC</sequence>
<feature type="signal peptide" evidence="12">
    <location>
        <begin position="1"/>
        <end position="23"/>
    </location>
</feature>
<dbReference type="EMBL" id="CM032183">
    <property type="protein sequence ID" value="KAG7095303.1"/>
    <property type="molecule type" value="Genomic_DNA"/>
</dbReference>
<evidence type="ECO:0000313" key="15">
    <source>
        <dbReference type="Proteomes" id="UP001049176"/>
    </source>
</evidence>
<evidence type="ECO:0000256" key="10">
    <source>
        <dbReference type="ARBA" id="ARBA00023288"/>
    </source>
</evidence>
<keyword evidence="4" id="KW-0336">GPI-anchor</keyword>
<evidence type="ECO:0000256" key="5">
    <source>
        <dbReference type="ARBA" id="ARBA00022723"/>
    </source>
</evidence>
<keyword evidence="15" id="KW-1185">Reference proteome</keyword>
<evidence type="ECO:0000256" key="7">
    <source>
        <dbReference type="ARBA" id="ARBA00022801"/>
    </source>
</evidence>
<dbReference type="GO" id="GO:0005975">
    <property type="term" value="P:carbohydrate metabolic process"/>
    <property type="evidence" value="ECO:0007669"/>
    <property type="project" value="InterPro"/>
</dbReference>
<evidence type="ECO:0000256" key="12">
    <source>
        <dbReference type="SAM" id="SignalP"/>
    </source>
</evidence>
<dbReference type="Gene3D" id="3.20.20.370">
    <property type="entry name" value="Glycoside hydrolase/deacetylase"/>
    <property type="match status" value="1"/>
</dbReference>
<evidence type="ECO:0000256" key="6">
    <source>
        <dbReference type="ARBA" id="ARBA00022729"/>
    </source>
</evidence>
<dbReference type="KEGG" id="more:E1B28_006069"/>
<dbReference type="RefSeq" id="XP_043011773.1">
    <property type="nucleotide sequence ID" value="XM_043150683.1"/>
</dbReference>
<dbReference type="GO" id="GO:0098552">
    <property type="term" value="C:side of membrane"/>
    <property type="evidence" value="ECO:0007669"/>
    <property type="project" value="UniProtKB-KW"/>
</dbReference>
<dbReference type="Pfam" id="PF01522">
    <property type="entry name" value="Polysacc_deac_1"/>
    <property type="match status" value="1"/>
</dbReference>
<dbReference type="GeneID" id="66075145"/>
<keyword evidence="10" id="KW-0449">Lipoprotein</keyword>
<reference evidence="14" key="1">
    <citation type="journal article" date="2021" name="Genome Biol. Evol.">
        <title>The assembled and annotated genome of the fairy-ring fungus Marasmius oreades.</title>
        <authorList>
            <person name="Hiltunen M."/>
            <person name="Ament-Velasquez S.L."/>
            <person name="Johannesson H."/>
        </authorList>
    </citation>
    <scope>NUCLEOTIDE SEQUENCE</scope>
    <source>
        <strain evidence="14">03SP1</strain>
    </source>
</reference>
<comment type="cofactor">
    <cofactor evidence="1">
        <name>Co(2+)</name>
        <dbReference type="ChEBI" id="CHEBI:48828"/>
    </cofactor>
</comment>
<dbReference type="PANTHER" id="PTHR46471:SF2">
    <property type="entry name" value="CHITIN DEACETYLASE-RELATED"/>
    <property type="match status" value="1"/>
</dbReference>
<feature type="domain" description="NodB homology" evidence="13">
    <location>
        <begin position="43"/>
        <end position="230"/>
    </location>
</feature>
<evidence type="ECO:0000256" key="4">
    <source>
        <dbReference type="ARBA" id="ARBA00022622"/>
    </source>
</evidence>
<keyword evidence="6 12" id="KW-0732">Signal</keyword>
<dbReference type="AlphaFoldDB" id="A0A9P7S4Z4"/>
<name>A0A9P7S4Z4_9AGAR</name>
<evidence type="ECO:0000256" key="1">
    <source>
        <dbReference type="ARBA" id="ARBA00001941"/>
    </source>
</evidence>
<evidence type="ECO:0000256" key="9">
    <source>
        <dbReference type="ARBA" id="ARBA00023277"/>
    </source>
</evidence>
<keyword evidence="4" id="KW-0325">Glycoprotein</keyword>
<comment type="caution">
    <text evidence="14">The sequence shown here is derived from an EMBL/GenBank/DDBJ whole genome shotgun (WGS) entry which is preliminary data.</text>
</comment>
<feature type="chain" id="PRO_5040267271" description="NodB homology domain-containing protein" evidence="12">
    <location>
        <begin position="24"/>
        <end position="254"/>
    </location>
</feature>
<keyword evidence="3" id="KW-1003">Cell membrane</keyword>
<evidence type="ECO:0000256" key="3">
    <source>
        <dbReference type="ARBA" id="ARBA00022475"/>
    </source>
</evidence>
<keyword evidence="8" id="KW-0472">Membrane</keyword>
<dbReference type="PROSITE" id="PS51677">
    <property type="entry name" value="NODB"/>
    <property type="match status" value="1"/>
</dbReference>
<keyword evidence="5" id="KW-0479">Metal-binding</keyword>
<accession>A0A9P7S4Z4</accession>
<comment type="subcellular location">
    <subcellularLocation>
        <location evidence="2">Cell membrane</location>
        <topology evidence="2">Lipid-anchor</topology>
        <topology evidence="2">GPI-anchor</topology>
    </subcellularLocation>
</comment>
<keyword evidence="9" id="KW-0119">Carbohydrate metabolism</keyword>
<evidence type="ECO:0000256" key="11">
    <source>
        <dbReference type="ARBA" id="ARBA00023316"/>
    </source>
</evidence>
<dbReference type="InterPro" id="IPR002509">
    <property type="entry name" value="NODB_dom"/>
</dbReference>
<dbReference type="GO" id="GO:0005886">
    <property type="term" value="C:plasma membrane"/>
    <property type="evidence" value="ECO:0007669"/>
    <property type="project" value="UniProtKB-SubCell"/>
</dbReference>
<evidence type="ECO:0000256" key="2">
    <source>
        <dbReference type="ARBA" id="ARBA00004609"/>
    </source>
</evidence>
<proteinExistence type="predicted"/>
<organism evidence="14 15">
    <name type="scientific">Marasmius oreades</name>
    <name type="common">fairy-ring Marasmius</name>
    <dbReference type="NCBI Taxonomy" id="181124"/>
    <lineage>
        <taxon>Eukaryota</taxon>
        <taxon>Fungi</taxon>
        <taxon>Dikarya</taxon>
        <taxon>Basidiomycota</taxon>
        <taxon>Agaricomycotina</taxon>
        <taxon>Agaricomycetes</taxon>
        <taxon>Agaricomycetidae</taxon>
        <taxon>Agaricales</taxon>
        <taxon>Marasmiineae</taxon>
        <taxon>Marasmiaceae</taxon>
        <taxon>Marasmius</taxon>
    </lineage>
</organism>
<protein>
    <recommendedName>
        <fullName evidence="13">NodB homology domain-containing protein</fullName>
    </recommendedName>
</protein>
<dbReference type="GO" id="GO:0016810">
    <property type="term" value="F:hydrolase activity, acting on carbon-nitrogen (but not peptide) bonds"/>
    <property type="evidence" value="ECO:0007669"/>
    <property type="project" value="InterPro"/>
</dbReference>
<dbReference type="OrthoDB" id="2125469at2759"/>
<gene>
    <name evidence="14" type="ORF">E1B28_006069</name>
</gene>
<dbReference type="GO" id="GO:0071555">
    <property type="term" value="P:cell wall organization"/>
    <property type="evidence" value="ECO:0007669"/>
    <property type="project" value="UniProtKB-KW"/>
</dbReference>
<evidence type="ECO:0000313" key="14">
    <source>
        <dbReference type="EMBL" id="KAG7095303.1"/>
    </source>
</evidence>
<evidence type="ECO:0000259" key="13">
    <source>
        <dbReference type="PROSITE" id="PS51677"/>
    </source>
</evidence>
<dbReference type="GO" id="GO:0046872">
    <property type="term" value="F:metal ion binding"/>
    <property type="evidence" value="ECO:0007669"/>
    <property type="project" value="UniProtKB-KW"/>
</dbReference>
<keyword evidence="11" id="KW-0961">Cell wall biogenesis/degradation</keyword>